<dbReference type="AlphaFoldDB" id="A0A0S4LEV2"/>
<dbReference type="Proteomes" id="UP000198736">
    <property type="component" value="Unassembled WGS sequence"/>
</dbReference>
<dbReference type="GO" id="GO:0032259">
    <property type="term" value="P:methylation"/>
    <property type="evidence" value="ECO:0007669"/>
    <property type="project" value="UniProtKB-KW"/>
</dbReference>
<sequence>MKRATTEWYNCPNCSGKGAALSAISESDESGRSSSSLSCSRCRTAFPILDGVPRFVPPANYAGSFGYQWNLHRRAQLDSHTGLMISSARLFNVTGWSKDLEGQNVLEAGSGAGRFTEILLKTGATVFSFDYSSAVDANRLNNGSADNLCLFQADILRIPLRPRAFDKVLCLGVLQHTPDPGRAFTSLARCVKPGGELVVDVYARRLTALVSWKYLLRPITKRMDPRRLHAIVENMVDLSLPLAGWLRRHAGAIGARLLPIVEYSHLGLSPDLNREWAILDTFDMYSPAHDHPQSGATIRQWFRDAGMEQITVFDGPNGVIGKGRLPPAGQRSSAQQCAASSA</sequence>
<evidence type="ECO:0000313" key="3">
    <source>
        <dbReference type="EMBL" id="CUS36131.1"/>
    </source>
</evidence>
<organism evidence="3 4">
    <name type="scientific">Candidatus Nitrospira nitrificans</name>
    <dbReference type="NCBI Taxonomy" id="1742973"/>
    <lineage>
        <taxon>Bacteria</taxon>
        <taxon>Pseudomonadati</taxon>
        <taxon>Nitrospirota</taxon>
        <taxon>Nitrospiria</taxon>
        <taxon>Nitrospirales</taxon>
        <taxon>Nitrospiraceae</taxon>
        <taxon>Nitrospira</taxon>
    </lineage>
</organism>
<feature type="compositionally biased region" description="Low complexity" evidence="1">
    <location>
        <begin position="332"/>
        <end position="342"/>
    </location>
</feature>
<keyword evidence="4" id="KW-1185">Reference proteome</keyword>
<dbReference type="RefSeq" id="WP_090897583.1">
    <property type="nucleotide sequence ID" value="NZ_CZPZ01000013.1"/>
</dbReference>
<dbReference type="CDD" id="cd02440">
    <property type="entry name" value="AdoMet_MTases"/>
    <property type="match status" value="1"/>
</dbReference>
<proteinExistence type="predicted"/>
<dbReference type="SUPFAM" id="SSF53335">
    <property type="entry name" value="S-adenosyl-L-methionine-dependent methyltransferases"/>
    <property type="match status" value="1"/>
</dbReference>
<dbReference type="GO" id="GO:0008757">
    <property type="term" value="F:S-adenosylmethionine-dependent methyltransferase activity"/>
    <property type="evidence" value="ECO:0007669"/>
    <property type="project" value="InterPro"/>
</dbReference>
<gene>
    <name evidence="3" type="ORF">COMA2_200076</name>
</gene>
<dbReference type="Pfam" id="PF08241">
    <property type="entry name" value="Methyltransf_11"/>
    <property type="match status" value="1"/>
</dbReference>
<dbReference type="SUPFAM" id="SSF158997">
    <property type="entry name" value="Trm112p-like"/>
    <property type="match status" value="1"/>
</dbReference>
<evidence type="ECO:0000313" key="4">
    <source>
        <dbReference type="Proteomes" id="UP000198736"/>
    </source>
</evidence>
<feature type="domain" description="Methyltransferase type 11" evidence="2">
    <location>
        <begin position="106"/>
        <end position="199"/>
    </location>
</feature>
<keyword evidence="3" id="KW-0808">Transferase</keyword>
<reference evidence="4" key="1">
    <citation type="submission" date="2015-10" db="EMBL/GenBank/DDBJ databases">
        <authorList>
            <person name="Luecker S."/>
            <person name="Luecker S."/>
        </authorList>
    </citation>
    <scope>NUCLEOTIDE SEQUENCE [LARGE SCALE GENOMIC DNA]</scope>
</reference>
<dbReference type="PANTHER" id="PTHR43861">
    <property type="entry name" value="TRANS-ACONITATE 2-METHYLTRANSFERASE-RELATED"/>
    <property type="match status" value="1"/>
</dbReference>
<dbReference type="InterPro" id="IPR029063">
    <property type="entry name" value="SAM-dependent_MTases_sf"/>
</dbReference>
<dbReference type="InterPro" id="IPR013216">
    <property type="entry name" value="Methyltransf_11"/>
</dbReference>
<evidence type="ECO:0000256" key="1">
    <source>
        <dbReference type="SAM" id="MobiDB-lite"/>
    </source>
</evidence>
<dbReference type="OrthoDB" id="3763870at2"/>
<protein>
    <submittedName>
        <fullName evidence="3">2-polyprenyl-3-methyl-5-hydroxy-6-metoxy-1, 4-benzoquinol methylase (Modular protein)</fullName>
    </submittedName>
</protein>
<dbReference type="EMBL" id="CZPZ01000013">
    <property type="protein sequence ID" value="CUS36131.1"/>
    <property type="molecule type" value="Genomic_DNA"/>
</dbReference>
<feature type="region of interest" description="Disordered" evidence="1">
    <location>
        <begin position="318"/>
        <end position="342"/>
    </location>
</feature>
<evidence type="ECO:0000259" key="2">
    <source>
        <dbReference type="Pfam" id="PF08241"/>
    </source>
</evidence>
<dbReference type="STRING" id="1742973.COMA2_200076"/>
<name>A0A0S4LEV2_9BACT</name>
<keyword evidence="3" id="KW-0489">Methyltransferase</keyword>
<dbReference type="Gene3D" id="3.40.50.150">
    <property type="entry name" value="Vaccinia Virus protein VP39"/>
    <property type="match status" value="1"/>
</dbReference>
<accession>A0A0S4LEV2</accession>